<accession>A0A422QN76</accession>
<dbReference type="Gene3D" id="3.40.30.10">
    <property type="entry name" value="Glutaredoxin"/>
    <property type="match status" value="1"/>
</dbReference>
<evidence type="ECO:0008006" key="3">
    <source>
        <dbReference type="Google" id="ProtNLM"/>
    </source>
</evidence>
<dbReference type="AlphaFoldDB" id="A0A422QN76"/>
<evidence type="ECO:0000313" key="1">
    <source>
        <dbReference type="EMBL" id="RNF31459.1"/>
    </source>
</evidence>
<keyword evidence="2" id="KW-1185">Reference proteome</keyword>
<name>A0A422QN76_9BURK</name>
<protein>
    <recommendedName>
        <fullName evidence="3">Thioredoxin</fullName>
    </recommendedName>
</protein>
<sequence>MSQLPSPSTDAPILYHDGCRLCLDIALTLGAAIPGLRVVDLCLHPGLAPQAKERGVTELPSLVIGAKVLPVAPHSTLAHTQA</sequence>
<dbReference type="EMBL" id="JSAB01000061">
    <property type="protein sequence ID" value="RNF31459.1"/>
    <property type="molecule type" value="Genomic_DNA"/>
</dbReference>
<dbReference type="RefSeq" id="WP_123068862.1">
    <property type="nucleotide sequence ID" value="NZ_JSAB01000061.1"/>
</dbReference>
<dbReference type="Proteomes" id="UP000283254">
    <property type="component" value="Unassembled WGS sequence"/>
</dbReference>
<evidence type="ECO:0000313" key="2">
    <source>
        <dbReference type="Proteomes" id="UP000283254"/>
    </source>
</evidence>
<gene>
    <name evidence="1" type="ORF">NM04_07225</name>
</gene>
<reference evidence="1" key="1">
    <citation type="submission" date="2014-10" db="EMBL/GenBank/DDBJ databases">
        <title>Massilia sp. genome.</title>
        <authorList>
            <person name="Xu B."/>
            <person name="Dai L."/>
            <person name="Huang Z."/>
        </authorList>
    </citation>
    <scope>NUCLEOTIDE SEQUENCE [LARGE SCALE GENOMIC DNA]</scope>
    <source>
        <strain evidence="1">CFS-1</strain>
    </source>
</reference>
<comment type="caution">
    <text evidence="1">The sequence shown here is derived from an EMBL/GenBank/DDBJ whole genome shotgun (WGS) entry which is preliminary data.</text>
</comment>
<organism evidence="1 2">
    <name type="scientific">Massilia aurea</name>
    <dbReference type="NCBI Taxonomy" id="373040"/>
    <lineage>
        <taxon>Bacteria</taxon>
        <taxon>Pseudomonadati</taxon>
        <taxon>Pseudomonadota</taxon>
        <taxon>Betaproteobacteria</taxon>
        <taxon>Burkholderiales</taxon>
        <taxon>Oxalobacteraceae</taxon>
        <taxon>Telluria group</taxon>
        <taxon>Massilia</taxon>
    </lineage>
</organism>
<dbReference type="OrthoDB" id="5402270at2"/>
<proteinExistence type="predicted"/>